<dbReference type="CDD" id="cd00085">
    <property type="entry name" value="HNHc"/>
    <property type="match status" value="1"/>
</dbReference>
<comment type="caution">
    <text evidence="2">The sequence shown here is derived from an EMBL/GenBank/DDBJ whole genome shotgun (WGS) entry which is preliminary data.</text>
</comment>
<gene>
    <name evidence="2" type="ORF">CHH72_17010</name>
</gene>
<name>A0A268NW09_SHOCL</name>
<proteinExistence type="predicted"/>
<dbReference type="InterPro" id="IPR003615">
    <property type="entry name" value="HNH_nuc"/>
</dbReference>
<dbReference type="Proteomes" id="UP000216207">
    <property type="component" value="Unassembled WGS sequence"/>
</dbReference>
<dbReference type="SMART" id="SM00507">
    <property type="entry name" value="HNHc"/>
    <property type="match status" value="1"/>
</dbReference>
<evidence type="ECO:0000313" key="2">
    <source>
        <dbReference type="EMBL" id="PAE87666.1"/>
    </source>
</evidence>
<dbReference type="InterPro" id="IPR002711">
    <property type="entry name" value="HNH"/>
</dbReference>
<dbReference type="AlphaFoldDB" id="A0A268NW09"/>
<dbReference type="EMBL" id="NPCC01000031">
    <property type="protein sequence ID" value="PAE87666.1"/>
    <property type="molecule type" value="Genomic_DNA"/>
</dbReference>
<protein>
    <submittedName>
        <fullName evidence="2">HNH endonuclease</fullName>
    </submittedName>
</protein>
<evidence type="ECO:0000313" key="3">
    <source>
        <dbReference type="Proteomes" id="UP000216207"/>
    </source>
</evidence>
<sequence>MAANDEHLAFSSGIALAGWAISNFWDYNSEAFSCFKDEIIESIVKPNKLTAVHHYLYFFQDIADELDNLYRSDYDLVRTYDFIFRILEEVNLKPNIPPPDFDGCGDEYHEKCNCKDVVEQLIGYIKEHQAKINELIVHAAFQFIFQDRRFLHDFHLELSIFIEENMEEIEKQFPEYVTNKKRIKRVYFPRWLTDAVFYRDKGTCSNPECRCDLSNLIRTQNTKHIDHIVPLDLHGSNDASNFQLLCQPCNTSKGAKSTASSSVNAPYWNIENKV</sequence>
<dbReference type="Gene3D" id="1.10.30.50">
    <property type="match status" value="1"/>
</dbReference>
<dbReference type="GO" id="GO:0008270">
    <property type="term" value="F:zinc ion binding"/>
    <property type="evidence" value="ECO:0007669"/>
    <property type="project" value="InterPro"/>
</dbReference>
<reference evidence="2 3" key="1">
    <citation type="submission" date="2017-07" db="EMBL/GenBank/DDBJ databases">
        <title>Isolation and whole genome analysis of endospore-forming bacteria from heroin.</title>
        <authorList>
            <person name="Kalinowski J."/>
            <person name="Ahrens B."/>
            <person name="Al-Dilaimi A."/>
            <person name="Winkler A."/>
            <person name="Wibberg D."/>
            <person name="Schleenbecker U."/>
            <person name="Ruckert C."/>
            <person name="Wolfel R."/>
            <person name="Grass G."/>
        </authorList>
    </citation>
    <scope>NUCLEOTIDE SEQUENCE [LARGE SCALE GENOMIC DNA]</scope>
    <source>
        <strain evidence="2 3">7539</strain>
    </source>
</reference>
<dbReference type="GO" id="GO:0003676">
    <property type="term" value="F:nucleic acid binding"/>
    <property type="evidence" value="ECO:0007669"/>
    <property type="project" value="InterPro"/>
</dbReference>
<feature type="domain" description="HNH nuclease" evidence="1">
    <location>
        <begin position="191"/>
        <end position="251"/>
    </location>
</feature>
<organism evidence="2 3">
    <name type="scientific">Shouchella clausii</name>
    <name type="common">Alkalihalobacillus clausii</name>
    <dbReference type="NCBI Taxonomy" id="79880"/>
    <lineage>
        <taxon>Bacteria</taxon>
        <taxon>Bacillati</taxon>
        <taxon>Bacillota</taxon>
        <taxon>Bacilli</taxon>
        <taxon>Bacillales</taxon>
        <taxon>Bacillaceae</taxon>
        <taxon>Shouchella</taxon>
    </lineage>
</organism>
<accession>A0A268NW09</accession>
<dbReference type="RefSeq" id="WP_095327062.1">
    <property type="nucleotide sequence ID" value="NZ_NPCC01000031.1"/>
</dbReference>
<keyword evidence="2" id="KW-0255">Endonuclease</keyword>
<keyword evidence="2" id="KW-0378">Hydrolase</keyword>
<dbReference type="Pfam" id="PF01844">
    <property type="entry name" value="HNH"/>
    <property type="match status" value="1"/>
</dbReference>
<evidence type="ECO:0000259" key="1">
    <source>
        <dbReference type="SMART" id="SM00507"/>
    </source>
</evidence>
<keyword evidence="2" id="KW-0540">Nuclease</keyword>
<dbReference type="GO" id="GO:0004519">
    <property type="term" value="F:endonuclease activity"/>
    <property type="evidence" value="ECO:0007669"/>
    <property type="project" value="UniProtKB-KW"/>
</dbReference>